<comment type="caution">
    <text evidence="2">The sequence shown here is derived from an EMBL/GenBank/DDBJ whole genome shotgun (WGS) entry which is preliminary data.</text>
</comment>
<reference evidence="2 3" key="1">
    <citation type="submission" date="2016-01" db="EMBL/GenBank/DDBJ databases">
        <title>The new phylogeny of the genus Mycobacterium.</title>
        <authorList>
            <person name="Tarcisio F."/>
            <person name="Conor M."/>
            <person name="Antonella G."/>
            <person name="Elisabetta G."/>
            <person name="Giulia F.S."/>
            <person name="Sara T."/>
            <person name="Anna F."/>
            <person name="Clotilde B."/>
            <person name="Roberto B."/>
            <person name="Veronica D.S."/>
            <person name="Fabio R."/>
            <person name="Monica P."/>
            <person name="Olivier J."/>
            <person name="Enrico T."/>
            <person name="Nicola S."/>
        </authorList>
    </citation>
    <scope>NUCLEOTIDE SEQUENCE [LARGE SCALE GENOMIC DNA]</scope>
    <source>
        <strain evidence="2 3">DSM 44166</strain>
    </source>
</reference>
<evidence type="ECO:0000313" key="2">
    <source>
        <dbReference type="EMBL" id="ORX14159.1"/>
    </source>
</evidence>
<dbReference type="SUPFAM" id="SSF52540">
    <property type="entry name" value="P-loop containing nucleoside triphosphate hydrolases"/>
    <property type="match status" value="1"/>
</dbReference>
<dbReference type="AlphaFoldDB" id="A0A1X2F853"/>
<dbReference type="EMBL" id="LQPW01000019">
    <property type="protein sequence ID" value="ORX14159.1"/>
    <property type="molecule type" value="Genomic_DNA"/>
</dbReference>
<protein>
    <recommendedName>
        <fullName evidence="1">Helicase C-terminal domain-containing protein</fullName>
    </recommendedName>
</protein>
<dbReference type="Proteomes" id="UP000193317">
    <property type="component" value="Unassembled WGS sequence"/>
</dbReference>
<feature type="domain" description="Helicase C-terminal" evidence="1">
    <location>
        <begin position="546"/>
        <end position="705"/>
    </location>
</feature>
<keyword evidence="3" id="KW-1185">Reference proteome</keyword>
<sequence length="872" mass="96962">MPVFRQLVYESKPELEPAFRDLADDPLPVLERIQRRMREYLRAWNEYLADAALDELSQAACEADRAAFADELRRFSRGIDLLRRDLEGPRLGLGVAFMRANEAFALMNTEGGLDSPGHPTASSWRLFQIVYVVANLAALAAREAPAEQQLAWAESRHADDNRATYDDMDELAIADVLWFPTGGGKSAALYGIVAVGMFFDRLRGKHSGVTAMIRFPLRMLSVQQLERVLRLVAACEQVRTNHGDPGSEFRLGYWVGRGNTPNKLTDPNDERWHDIQWMAEQGEQWRRTKVVIPACPFCGESQVVLDPDPDRVVLAHRCGNCHRVLPVDVSDDEIYRRLPAVVVATVDKIASLSFTAHASHLTHGPAFRCPDHGYVTYPQGASGRCLARDHCGLPSDSWEPVFIQDPAPALVIQDELHLLGEELGTFAAHYETLWQHLCVAGSGLPSKVLAATATISDYENQVIQLYALQPRRFPTDGWRDGDSFYAGRHDHLVRRIFVGALPTQMDVVDFSLTAGDAVREELASLSRHEPADVCRMLGLTVTTPNELPELLFRYELQGYYCNRKTHADRVNAHAETAGTRSDPGFRSVRLNGQTPLAEISEVIRRVERETLEIPAEERLAVIAGTSLISHGVDLARLNLLFILGMPSTIAYYVQATSRAGRSDVGIVFTGLARHFVRDRSVFHFFDTQHRYVNVLVEPVALNRFSNHGPRKTASGVVAALLTQQWGRDATVLSLGNMTAPSDLTRANTVRRLIERLRAVAGTDPTADPVTLLRAQARSSYGVDASVLDRNMSVRFAETVDQQIAGLVASIEAAHETLLSRSLRPRPPTSLRDVDASADFGAAGYPARRRFEFLGGREYDNDEEDFAIANEEQ</sequence>
<name>A0A1X2F853_MYCSZ</name>
<proteinExistence type="predicted"/>
<evidence type="ECO:0000313" key="3">
    <source>
        <dbReference type="Proteomes" id="UP000193317"/>
    </source>
</evidence>
<evidence type="ECO:0000259" key="1">
    <source>
        <dbReference type="PROSITE" id="PS51194"/>
    </source>
</evidence>
<dbReference type="Gene3D" id="3.40.50.300">
    <property type="entry name" value="P-loop containing nucleotide triphosphate hydrolases"/>
    <property type="match status" value="1"/>
</dbReference>
<dbReference type="Pfam" id="PF00271">
    <property type="entry name" value="Helicase_C"/>
    <property type="match status" value="1"/>
</dbReference>
<organism evidence="2 3">
    <name type="scientific">Mycobacterium szulgai</name>
    <dbReference type="NCBI Taxonomy" id="1787"/>
    <lineage>
        <taxon>Bacteria</taxon>
        <taxon>Bacillati</taxon>
        <taxon>Actinomycetota</taxon>
        <taxon>Actinomycetes</taxon>
        <taxon>Mycobacteriales</taxon>
        <taxon>Mycobacteriaceae</taxon>
        <taxon>Mycobacterium</taxon>
    </lineage>
</organism>
<dbReference type="InterPro" id="IPR001650">
    <property type="entry name" value="Helicase_C-like"/>
</dbReference>
<accession>A0A1X2F853</accession>
<dbReference type="InterPro" id="IPR027417">
    <property type="entry name" value="P-loop_NTPase"/>
</dbReference>
<dbReference type="CDD" id="cd18785">
    <property type="entry name" value="SF2_C"/>
    <property type="match status" value="1"/>
</dbReference>
<dbReference type="SMART" id="SM00490">
    <property type="entry name" value="HELICc"/>
    <property type="match status" value="1"/>
</dbReference>
<dbReference type="PROSITE" id="PS51194">
    <property type="entry name" value="HELICASE_CTER"/>
    <property type="match status" value="1"/>
</dbReference>
<gene>
    <name evidence="2" type="ORF">AWC27_19665</name>
</gene>